<comment type="caution">
    <text evidence="1">The sequence shown here is derived from an EMBL/GenBank/DDBJ whole genome shotgun (WGS) entry which is preliminary data.</text>
</comment>
<reference evidence="1 2" key="1">
    <citation type="submission" date="2018-12" db="EMBL/GenBank/DDBJ databases">
        <title>Hymenobacter gummosus sp. nov., isolated from a spring.</title>
        <authorList>
            <person name="Nie L."/>
        </authorList>
    </citation>
    <scope>NUCLEOTIDE SEQUENCE [LARGE SCALE GENOMIC DNA]</scope>
    <source>
        <strain evidence="1 2">KCTC 52166</strain>
    </source>
</reference>
<organism evidence="1 2">
    <name type="scientific">Hymenobacter gummosus</name>
    <dbReference type="NCBI Taxonomy" id="1776032"/>
    <lineage>
        <taxon>Bacteria</taxon>
        <taxon>Pseudomonadati</taxon>
        <taxon>Bacteroidota</taxon>
        <taxon>Cytophagia</taxon>
        <taxon>Cytophagales</taxon>
        <taxon>Hymenobacteraceae</taxon>
        <taxon>Hymenobacter</taxon>
    </lineage>
</organism>
<proteinExistence type="predicted"/>
<dbReference type="Proteomes" id="UP000282184">
    <property type="component" value="Unassembled WGS sequence"/>
</dbReference>
<evidence type="ECO:0000313" key="1">
    <source>
        <dbReference type="EMBL" id="RTQ52549.1"/>
    </source>
</evidence>
<dbReference type="AlphaFoldDB" id="A0A431U761"/>
<dbReference type="OrthoDB" id="894265at2"/>
<name>A0A431U761_9BACT</name>
<accession>A0A431U761</accession>
<evidence type="ECO:0000313" key="2">
    <source>
        <dbReference type="Proteomes" id="UP000282184"/>
    </source>
</evidence>
<keyword evidence="2" id="KW-1185">Reference proteome</keyword>
<sequence length="91" mass="10053">MALDVYWQHYHDSTHLGSLEITHELTELLYRFSQAAGVTADPYGKGRLHPAQWQRLMNMAPAAGYPVPLLAAIQARIPADQPAGMIVLLGE</sequence>
<dbReference type="RefSeq" id="WP_126692205.1">
    <property type="nucleotide sequence ID" value="NZ_RXOF01000002.1"/>
</dbReference>
<protein>
    <submittedName>
        <fullName evidence="1">Uncharacterized protein</fullName>
    </submittedName>
</protein>
<gene>
    <name evidence="1" type="ORF">EJV47_05935</name>
</gene>
<dbReference type="EMBL" id="RXOF01000002">
    <property type="protein sequence ID" value="RTQ52549.1"/>
    <property type="molecule type" value="Genomic_DNA"/>
</dbReference>